<reference evidence="2 3" key="1">
    <citation type="journal article" date="2021" name="bioRxiv">
        <title>Chromosome-scale and haplotype-resolved genome assembly of a tetraploid potato cultivar.</title>
        <authorList>
            <person name="Sun H."/>
            <person name="Jiao W.-B."/>
            <person name="Krause K."/>
            <person name="Campoy J.A."/>
            <person name="Goel M."/>
            <person name="Folz-Donahue K."/>
            <person name="Kukat C."/>
            <person name="Huettel B."/>
            <person name="Schneeberger K."/>
        </authorList>
    </citation>
    <scope>NUCLEOTIDE SEQUENCE [LARGE SCALE GENOMIC DNA]</scope>
    <source>
        <strain evidence="2">SolTubOtavaFocal</strain>
        <tissue evidence="2">Leaves</tissue>
    </source>
</reference>
<feature type="region of interest" description="Disordered" evidence="1">
    <location>
        <begin position="84"/>
        <end position="106"/>
    </location>
</feature>
<gene>
    <name evidence="2" type="ORF">KY290_021887</name>
</gene>
<sequence length="222" mass="24701">MKESTVVRAEIQLHASKIIFGWYNVLVSDDVNYHFGSTIAKLTVANIEVPRWYEYVREGRFILKLSELSVWNGVSLLHLGANEQNADQDGDSTDQDEDANEQNVDQDGDASTLRFVLLLSVATFWNGVPLPHLNEEQDLGANEQNVHQDGDATTIRFLLFLSVVTFWNGVPLPHLNEQNANQDLGANEQNAHQDLGTNEENADQDGGGNEHNHDSYGGTPMN</sequence>
<evidence type="ECO:0000313" key="2">
    <source>
        <dbReference type="EMBL" id="KAH0758394.1"/>
    </source>
</evidence>
<protein>
    <submittedName>
        <fullName evidence="2">Uncharacterized protein</fullName>
    </submittedName>
</protein>
<comment type="caution">
    <text evidence="2">The sequence shown here is derived from an EMBL/GenBank/DDBJ whole genome shotgun (WGS) entry which is preliminary data.</text>
</comment>
<keyword evidence="3" id="KW-1185">Reference proteome</keyword>
<dbReference type="Proteomes" id="UP000826656">
    <property type="component" value="Unassembled WGS sequence"/>
</dbReference>
<evidence type="ECO:0000256" key="1">
    <source>
        <dbReference type="SAM" id="MobiDB-lite"/>
    </source>
</evidence>
<proteinExistence type="predicted"/>
<feature type="compositionally biased region" description="Acidic residues" evidence="1">
    <location>
        <begin position="86"/>
        <end position="106"/>
    </location>
</feature>
<accession>A0ABQ7V4E1</accession>
<feature type="region of interest" description="Disordered" evidence="1">
    <location>
        <begin position="196"/>
        <end position="222"/>
    </location>
</feature>
<evidence type="ECO:0000313" key="3">
    <source>
        <dbReference type="Proteomes" id="UP000826656"/>
    </source>
</evidence>
<organism evidence="2 3">
    <name type="scientific">Solanum tuberosum</name>
    <name type="common">Potato</name>
    <dbReference type="NCBI Taxonomy" id="4113"/>
    <lineage>
        <taxon>Eukaryota</taxon>
        <taxon>Viridiplantae</taxon>
        <taxon>Streptophyta</taxon>
        <taxon>Embryophyta</taxon>
        <taxon>Tracheophyta</taxon>
        <taxon>Spermatophyta</taxon>
        <taxon>Magnoliopsida</taxon>
        <taxon>eudicotyledons</taxon>
        <taxon>Gunneridae</taxon>
        <taxon>Pentapetalae</taxon>
        <taxon>asterids</taxon>
        <taxon>lamiids</taxon>
        <taxon>Solanales</taxon>
        <taxon>Solanaceae</taxon>
        <taxon>Solanoideae</taxon>
        <taxon>Solaneae</taxon>
        <taxon>Solanum</taxon>
    </lineage>
</organism>
<name>A0ABQ7V4E1_SOLTU</name>
<dbReference type="EMBL" id="JAIVGD010000015">
    <property type="protein sequence ID" value="KAH0758394.1"/>
    <property type="molecule type" value="Genomic_DNA"/>
</dbReference>